<keyword evidence="4" id="KW-1185">Reference proteome</keyword>
<dbReference type="AlphaFoldDB" id="A0A9X7JUW2"/>
<proteinExistence type="predicted"/>
<dbReference type="OrthoDB" id="2677755at2"/>
<dbReference type="PROSITE" id="PS51257">
    <property type="entry name" value="PROKAR_LIPOPROTEIN"/>
    <property type="match status" value="1"/>
</dbReference>
<comment type="caution">
    <text evidence="3">The sequence shown here is derived from an EMBL/GenBank/DDBJ whole genome shotgun (WGS) entry which is preliminary data.</text>
</comment>
<sequence>MSSIRPRIRPRTRVLRPAVLTATAGALACLAAVALPSTSAATPTHGETCTIRPAGKNPEAPLSCLGVTASLDRLPAVGERATLTVNVKAQTDVKRAGLSVQLPPALRMTGESSGFAAPTTDTFGQRTSRTLALTPGTRALTLQVEAVTAGPVQIQADVSDIDRPDPSRAGHGSVEITVGKAKGSSTKGISITKADATSAHGPVTDDRTARPVAPKAPAPAPAASPGSGPSSPRATASASASAQVCVSGTYRNRFQSAEGGSWNGKADRDEPVSNANITLWGKPTANSSTQKLATGMTGNGNGAFNLCYSPTTSVTSKVWVEFQTQAGGMWSVVDGNGRLYTTATYSLDNVSRSTGLGNVYANAGQSRAWHALDTLNKLWWNRGSTSTCWASSQQDNRCTPITVQWYPGSTDGTYWTTTEDKIHLADNDPDSEHTTVHEAGHALMGKLYNGWWPNVTNCSPHYVNRTSSTSCGWTEGFANAVAFHTFNDTTYYWGNGSSLNLANDRTTTGIDASDACEARVATALVDLWSQIDSGWTKSNTMMSKTWQSSFREYFLTDRPDYGLDTGPKARNILYNHTIQY</sequence>
<dbReference type="Proteomes" id="UP000242427">
    <property type="component" value="Unassembled WGS sequence"/>
</dbReference>
<evidence type="ECO:0000313" key="4">
    <source>
        <dbReference type="Proteomes" id="UP000242427"/>
    </source>
</evidence>
<feature type="chain" id="PRO_5040883252" evidence="2">
    <location>
        <begin position="41"/>
        <end position="580"/>
    </location>
</feature>
<gene>
    <name evidence="3" type="ORF">B7P34_01760</name>
</gene>
<feature type="signal peptide" evidence="2">
    <location>
        <begin position="1"/>
        <end position="40"/>
    </location>
</feature>
<evidence type="ECO:0000256" key="2">
    <source>
        <dbReference type="SAM" id="SignalP"/>
    </source>
</evidence>
<dbReference type="RefSeq" id="WP_106673966.1">
    <property type="nucleotide sequence ID" value="NZ_PXWG01000002.1"/>
</dbReference>
<protein>
    <submittedName>
        <fullName evidence="3">Mycolysin</fullName>
    </submittedName>
</protein>
<name>A0A9X7JUW2_9ACTN</name>
<feature type="region of interest" description="Disordered" evidence="1">
    <location>
        <begin position="159"/>
        <end position="239"/>
    </location>
</feature>
<evidence type="ECO:0000256" key="1">
    <source>
        <dbReference type="SAM" id="MobiDB-lite"/>
    </source>
</evidence>
<keyword evidence="2" id="KW-0732">Signal</keyword>
<feature type="compositionally biased region" description="Low complexity" evidence="1">
    <location>
        <begin position="223"/>
        <end position="239"/>
    </location>
</feature>
<evidence type="ECO:0000313" key="3">
    <source>
        <dbReference type="EMBL" id="PSJ30315.1"/>
    </source>
</evidence>
<reference evidence="3 4" key="1">
    <citation type="submission" date="2018-03" db="EMBL/GenBank/DDBJ databases">
        <title>Chitinolytic properties of Streptosporangium nondiastaticum TBG75A20.</title>
        <authorList>
            <person name="Gayathri V."/>
            <person name="Shiburaj S."/>
        </authorList>
    </citation>
    <scope>NUCLEOTIDE SEQUENCE [LARGE SCALE GENOMIC DNA]</scope>
    <source>
        <strain evidence="3 4">TBG75A20</strain>
    </source>
</reference>
<organism evidence="3 4">
    <name type="scientific">Streptosporangium nondiastaticum</name>
    <dbReference type="NCBI Taxonomy" id="35764"/>
    <lineage>
        <taxon>Bacteria</taxon>
        <taxon>Bacillati</taxon>
        <taxon>Actinomycetota</taxon>
        <taxon>Actinomycetes</taxon>
        <taxon>Streptosporangiales</taxon>
        <taxon>Streptosporangiaceae</taxon>
        <taxon>Streptosporangium</taxon>
    </lineage>
</organism>
<dbReference type="EMBL" id="PXWG01000002">
    <property type="protein sequence ID" value="PSJ30315.1"/>
    <property type="molecule type" value="Genomic_DNA"/>
</dbReference>
<accession>A0A9X7JUW2</accession>